<accession>A0A0F3GSM5</accession>
<keyword evidence="2" id="KW-1185">Reference proteome</keyword>
<dbReference type="SUPFAM" id="SSF58104">
    <property type="entry name" value="Methyl-accepting chemotaxis protein (MCP) signaling domain"/>
    <property type="match status" value="1"/>
</dbReference>
<dbReference type="Proteomes" id="UP000033423">
    <property type="component" value="Unassembled WGS sequence"/>
</dbReference>
<gene>
    <name evidence="1" type="ORF">MBAV_002988</name>
</gene>
<name>A0A0F3GSM5_9BACT</name>
<evidence type="ECO:0000313" key="1">
    <source>
        <dbReference type="EMBL" id="KJU84817.1"/>
    </source>
</evidence>
<organism evidence="1 2">
    <name type="scientific">Candidatus Magnetobacterium bavaricum</name>
    <dbReference type="NCBI Taxonomy" id="29290"/>
    <lineage>
        <taxon>Bacteria</taxon>
        <taxon>Pseudomonadati</taxon>
        <taxon>Nitrospirota</taxon>
        <taxon>Thermodesulfovibrionia</taxon>
        <taxon>Thermodesulfovibrionales</taxon>
        <taxon>Candidatus Magnetobacteriaceae</taxon>
        <taxon>Candidatus Magnetobacterium</taxon>
    </lineage>
</organism>
<dbReference type="Gene3D" id="1.10.287.950">
    <property type="entry name" value="Methyl-accepting chemotaxis protein"/>
    <property type="match status" value="1"/>
</dbReference>
<proteinExistence type="predicted"/>
<dbReference type="AlphaFoldDB" id="A0A0F3GSM5"/>
<comment type="caution">
    <text evidence="1">The sequence shown here is derived from an EMBL/GenBank/DDBJ whole genome shotgun (WGS) entry which is preliminary data.</text>
</comment>
<sequence>MRKLAERTASATTEIGKMIMAIQGETEKAVS</sequence>
<feature type="non-terminal residue" evidence="1">
    <location>
        <position position="31"/>
    </location>
</feature>
<dbReference type="EMBL" id="LACI01001277">
    <property type="protein sequence ID" value="KJU84817.1"/>
    <property type="molecule type" value="Genomic_DNA"/>
</dbReference>
<evidence type="ECO:0000313" key="2">
    <source>
        <dbReference type="Proteomes" id="UP000033423"/>
    </source>
</evidence>
<reference evidence="1 2" key="1">
    <citation type="submission" date="2015-02" db="EMBL/GenBank/DDBJ databases">
        <title>Single-cell genomics of uncultivated deep-branching MTB reveals a conserved set of magnetosome genes.</title>
        <authorList>
            <person name="Kolinko S."/>
            <person name="Richter M."/>
            <person name="Glockner F.O."/>
            <person name="Brachmann A."/>
            <person name="Schuler D."/>
        </authorList>
    </citation>
    <scope>NUCLEOTIDE SEQUENCE [LARGE SCALE GENOMIC DNA]</scope>
    <source>
        <strain evidence="1">TM-1</strain>
    </source>
</reference>
<protein>
    <recommendedName>
        <fullName evidence="3">Methyl-accepting chemotaxis protein</fullName>
    </recommendedName>
</protein>
<evidence type="ECO:0008006" key="3">
    <source>
        <dbReference type="Google" id="ProtNLM"/>
    </source>
</evidence>